<reference evidence="9" key="2">
    <citation type="submission" date="2025-09" db="UniProtKB">
        <authorList>
            <consortium name="Ensembl"/>
        </authorList>
    </citation>
    <scope>IDENTIFICATION</scope>
</reference>
<dbReference type="AlphaFoldDB" id="A0A8C4VIL7"/>
<dbReference type="Proteomes" id="UP000694390">
    <property type="component" value="Unassembled WGS sequence"/>
</dbReference>
<reference evidence="9" key="1">
    <citation type="submission" date="2025-08" db="UniProtKB">
        <authorList>
            <consortium name="Ensembl"/>
        </authorList>
    </citation>
    <scope>IDENTIFICATION</scope>
</reference>
<feature type="region of interest" description="Disordered" evidence="7">
    <location>
        <begin position="163"/>
        <end position="185"/>
    </location>
</feature>
<dbReference type="PANTHER" id="PTHR22455">
    <property type="entry name" value="CILIA- AND FLAGELLA-ASSOCIATED PROTEIN 91"/>
    <property type="match status" value="1"/>
</dbReference>
<gene>
    <name evidence="9" type="primary">CFAP91</name>
</gene>
<organism evidence="9 10">
    <name type="scientific">Gopherus evgoodei</name>
    <name type="common">Goodes thornscrub tortoise</name>
    <dbReference type="NCBI Taxonomy" id="1825980"/>
    <lineage>
        <taxon>Eukaryota</taxon>
        <taxon>Metazoa</taxon>
        <taxon>Chordata</taxon>
        <taxon>Craniata</taxon>
        <taxon>Vertebrata</taxon>
        <taxon>Euteleostomi</taxon>
        <taxon>Archelosauria</taxon>
        <taxon>Testudinata</taxon>
        <taxon>Testudines</taxon>
        <taxon>Cryptodira</taxon>
        <taxon>Durocryptodira</taxon>
        <taxon>Testudinoidea</taxon>
        <taxon>Testudinidae</taxon>
        <taxon>Gopherus</taxon>
    </lineage>
</organism>
<keyword evidence="2" id="KW-0963">Cytoplasm</keyword>
<dbReference type="InterPro" id="IPR026720">
    <property type="entry name" value="CFAP91"/>
</dbReference>
<name>A0A8C4VIL7_9SAUR</name>
<feature type="region of interest" description="Disordered" evidence="7">
    <location>
        <begin position="1"/>
        <end position="26"/>
    </location>
</feature>
<dbReference type="OrthoDB" id="567787at2759"/>
<comment type="subcellular location">
    <subcellularLocation>
        <location evidence="1">Cytoplasm</location>
        <location evidence="1">Cytoskeleton</location>
        <location evidence="1">Cilium axoneme</location>
    </subcellularLocation>
</comment>
<evidence type="ECO:0000256" key="2">
    <source>
        <dbReference type="ARBA" id="ARBA00022490"/>
    </source>
</evidence>
<keyword evidence="4" id="KW-0966">Cell projection</keyword>
<evidence type="ECO:0000256" key="1">
    <source>
        <dbReference type="ARBA" id="ARBA00004430"/>
    </source>
</evidence>
<dbReference type="GO" id="GO:0007283">
    <property type="term" value="P:spermatogenesis"/>
    <property type="evidence" value="ECO:0007669"/>
    <property type="project" value="Ensembl"/>
</dbReference>
<dbReference type="GeneTree" id="ENSGT00390000003024"/>
<keyword evidence="10" id="KW-1185">Reference proteome</keyword>
<comment type="similarity">
    <text evidence="5">Belongs to the CFAP91 family.</text>
</comment>
<feature type="compositionally biased region" description="Polar residues" evidence="7">
    <location>
        <begin position="1"/>
        <end position="10"/>
    </location>
</feature>
<dbReference type="InterPro" id="IPR032840">
    <property type="entry name" value="CFAP91_dom"/>
</dbReference>
<dbReference type="GO" id="GO:0005930">
    <property type="term" value="C:axoneme"/>
    <property type="evidence" value="ECO:0007669"/>
    <property type="project" value="UniProtKB-SubCell"/>
</dbReference>
<dbReference type="Pfam" id="PF14738">
    <property type="entry name" value="CFAP91"/>
    <property type="match status" value="1"/>
</dbReference>
<feature type="domain" description="CFAP91" evidence="8">
    <location>
        <begin position="172"/>
        <end position="324"/>
    </location>
</feature>
<keyword evidence="3" id="KW-0206">Cytoskeleton</keyword>
<evidence type="ECO:0000256" key="5">
    <source>
        <dbReference type="ARBA" id="ARBA00029468"/>
    </source>
</evidence>
<protein>
    <recommendedName>
        <fullName evidence="6">Cilia- and flagella-associated protein 91</fullName>
    </recommendedName>
</protein>
<evidence type="ECO:0000313" key="10">
    <source>
        <dbReference type="Proteomes" id="UP000694390"/>
    </source>
</evidence>
<evidence type="ECO:0000256" key="6">
    <source>
        <dbReference type="ARBA" id="ARBA00029555"/>
    </source>
</evidence>
<evidence type="ECO:0000256" key="4">
    <source>
        <dbReference type="ARBA" id="ARBA00023273"/>
    </source>
</evidence>
<evidence type="ECO:0000256" key="3">
    <source>
        <dbReference type="ARBA" id="ARBA00023212"/>
    </source>
</evidence>
<dbReference type="GO" id="GO:1904158">
    <property type="term" value="P:axonemal central apparatus assembly"/>
    <property type="evidence" value="ECO:0007669"/>
    <property type="project" value="Ensembl"/>
</dbReference>
<feature type="compositionally biased region" description="Polar residues" evidence="7">
    <location>
        <begin position="164"/>
        <end position="174"/>
    </location>
</feature>
<evidence type="ECO:0000256" key="7">
    <source>
        <dbReference type="SAM" id="MobiDB-lite"/>
    </source>
</evidence>
<accession>A0A8C4VIL7</accession>
<dbReference type="Ensembl" id="ENSGEVT00005001545.1">
    <property type="protein sequence ID" value="ENSGEVP00005001459.1"/>
    <property type="gene ID" value="ENSGEVG00005001084.1"/>
</dbReference>
<evidence type="ECO:0000259" key="8">
    <source>
        <dbReference type="Pfam" id="PF14738"/>
    </source>
</evidence>
<proteinExistence type="inferred from homology"/>
<sequence>MSSYAVTGTVQAPAGGGGPSPGGRYRSGMAPSRAFDFLYGTGERPAPGWAQRPRGGGANPADPLYELSSEKDHAKANVQAHLMSDKMKKMPIFKTMFSSLIHYPWYNLHLEERNPVPPFIDQRWRGRAQQRLEVLQSQPSLQIPQIATFQSVTLPLTLVDRSRSPTSRTLGTQTDYRDGEAQTDPYSPEYVVPLGSIPELLTLATLTWGRGLPAGQAEVEMIERAREKRAWEATLPPLSDLSQTEKRRKMMDDMERKEWAFREQEIEKLQDVRLEVLKNLLRRREEDQNEVDVNRLDAHWFNRQQDKEERVRKIKHEHIKAMRKLIAKGKNVEGKLERRDVISDYTDYASQPYGPLSRIGYFPDNHSERYVVKNHFLNTYEGLLELEASLPHSVTQPQTKAPKPKTTTTKEGFIKRTSRQDMELVQVHQALLEKKNKVKEPKKPLRFLQKITKPVPRPLTPTLLRPSTVNFIFCLIPMAVNFIWKMFEGKEKRLELIRELRTTHALQEDGKLLKKAEKQVTLALQRQRDLHEHKLSLVENHLAWIEGRALVNMFDFLSKELVRLQEERRIHAFAMLAERQRRIREAEESGRRQVEERRRREEDEIFKQVAKVHQRTVDSYLEDVILNSMESTAEEQAREEIQKVAVEINDIAYEMESRRTCLQSEEIVAELVYGFLIPELQKISVKEKGKEANSFVLFLNHDLLAERPICQGFQ</sequence>
<evidence type="ECO:0000313" key="9">
    <source>
        <dbReference type="Ensembl" id="ENSGEVP00005001459.1"/>
    </source>
</evidence>
<feature type="region of interest" description="Disordered" evidence="7">
    <location>
        <begin position="45"/>
        <end position="65"/>
    </location>
</feature>
<dbReference type="PANTHER" id="PTHR22455:SF10">
    <property type="entry name" value="CILIA- AND FLAGELLA-ASSOCIATED PROTEIN 91"/>
    <property type="match status" value="1"/>
</dbReference>